<gene>
    <name evidence="1" type="ORF">JOB18_047142</name>
</gene>
<keyword evidence="2" id="KW-1185">Reference proteome</keyword>
<evidence type="ECO:0000313" key="2">
    <source>
        <dbReference type="Proteomes" id="UP000693946"/>
    </source>
</evidence>
<accession>A0AAV6SRA1</accession>
<reference evidence="1 2" key="1">
    <citation type="journal article" date="2021" name="Sci. Rep.">
        <title>Chromosome anchoring in Senegalese sole (Solea senegalensis) reveals sex-associated markers and genome rearrangements in flatfish.</title>
        <authorList>
            <person name="Guerrero-Cozar I."/>
            <person name="Gomez-Garrido J."/>
            <person name="Berbel C."/>
            <person name="Martinez-Blanch J.F."/>
            <person name="Alioto T."/>
            <person name="Claros M.G."/>
            <person name="Gagnaire P.A."/>
            <person name="Manchado M."/>
        </authorList>
    </citation>
    <scope>NUCLEOTIDE SEQUENCE [LARGE SCALE GENOMIC DNA]</scope>
    <source>
        <strain evidence="1">Sse05_10M</strain>
    </source>
</reference>
<dbReference type="EMBL" id="JAGKHQ010000004">
    <property type="protein sequence ID" value="KAG7518907.1"/>
    <property type="molecule type" value="Genomic_DNA"/>
</dbReference>
<protein>
    <submittedName>
        <fullName evidence="1">Uncharacterized protein</fullName>
    </submittedName>
</protein>
<proteinExistence type="predicted"/>
<name>A0AAV6SRA1_SOLSE</name>
<sequence>MLVHFHGRGYLIVGSGFFVVCENAFERSGWLQSCTPRQGLKRSSWEHEKIGNGRKSAVDFHRLLSSWHSNKA</sequence>
<comment type="caution">
    <text evidence="1">The sequence shown here is derived from an EMBL/GenBank/DDBJ whole genome shotgun (WGS) entry which is preliminary data.</text>
</comment>
<dbReference type="AlphaFoldDB" id="A0AAV6SRA1"/>
<dbReference type="Proteomes" id="UP000693946">
    <property type="component" value="Linkage Group LG12"/>
</dbReference>
<organism evidence="1 2">
    <name type="scientific">Solea senegalensis</name>
    <name type="common">Senegalese sole</name>
    <dbReference type="NCBI Taxonomy" id="28829"/>
    <lineage>
        <taxon>Eukaryota</taxon>
        <taxon>Metazoa</taxon>
        <taxon>Chordata</taxon>
        <taxon>Craniata</taxon>
        <taxon>Vertebrata</taxon>
        <taxon>Euteleostomi</taxon>
        <taxon>Actinopterygii</taxon>
        <taxon>Neopterygii</taxon>
        <taxon>Teleostei</taxon>
        <taxon>Neoteleostei</taxon>
        <taxon>Acanthomorphata</taxon>
        <taxon>Carangaria</taxon>
        <taxon>Pleuronectiformes</taxon>
        <taxon>Pleuronectoidei</taxon>
        <taxon>Soleidae</taxon>
        <taxon>Solea</taxon>
    </lineage>
</organism>
<evidence type="ECO:0000313" key="1">
    <source>
        <dbReference type="EMBL" id="KAG7518907.1"/>
    </source>
</evidence>